<keyword evidence="1" id="KW-1133">Transmembrane helix</keyword>
<keyword evidence="1" id="KW-0812">Transmembrane</keyword>
<dbReference type="Proteomes" id="UP000051315">
    <property type="component" value="Unassembled WGS sequence"/>
</dbReference>
<comment type="caution">
    <text evidence="2">The sequence shown here is derived from an EMBL/GenBank/DDBJ whole genome shotgun (WGS) entry which is preliminary data.</text>
</comment>
<proteinExistence type="predicted"/>
<keyword evidence="3" id="KW-1185">Reference proteome</keyword>
<evidence type="ECO:0000313" key="3">
    <source>
        <dbReference type="Proteomes" id="UP000051315"/>
    </source>
</evidence>
<dbReference type="Pfam" id="PF19528">
    <property type="entry name" value="DUF6056"/>
    <property type="match status" value="1"/>
</dbReference>
<dbReference type="InterPro" id="IPR045691">
    <property type="entry name" value="DUF6056"/>
</dbReference>
<reference evidence="2 3" key="1">
    <citation type="journal article" date="2015" name="Genome Announc.">
        <title>Expanding the biotechnology potential of lactobacilli through comparative genomics of 213 strains and associated genera.</title>
        <authorList>
            <person name="Sun Z."/>
            <person name="Harris H.M."/>
            <person name="McCann A."/>
            <person name="Guo C."/>
            <person name="Argimon S."/>
            <person name="Zhang W."/>
            <person name="Yang X."/>
            <person name="Jeffery I.B."/>
            <person name="Cooney J.C."/>
            <person name="Kagawa T.F."/>
            <person name="Liu W."/>
            <person name="Song Y."/>
            <person name="Salvetti E."/>
            <person name="Wrobel A."/>
            <person name="Rasinkangas P."/>
            <person name="Parkhill J."/>
            <person name="Rea M.C."/>
            <person name="O'Sullivan O."/>
            <person name="Ritari J."/>
            <person name="Douillard F.P."/>
            <person name="Paul Ross R."/>
            <person name="Yang R."/>
            <person name="Briner A.E."/>
            <person name="Felis G.E."/>
            <person name="de Vos W.M."/>
            <person name="Barrangou R."/>
            <person name="Klaenhammer T.R."/>
            <person name="Caufield P.W."/>
            <person name="Cui Y."/>
            <person name="Zhang H."/>
            <person name="O'Toole P.W."/>
        </authorList>
    </citation>
    <scope>NUCLEOTIDE SEQUENCE [LARGE SCALE GENOMIC DNA]</scope>
    <source>
        <strain evidence="2 3">DSM 17758</strain>
    </source>
</reference>
<organism evidence="2 3">
    <name type="scientific">Lapidilactobacillus concavus DSM 17758</name>
    <dbReference type="NCBI Taxonomy" id="1423735"/>
    <lineage>
        <taxon>Bacteria</taxon>
        <taxon>Bacillati</taxon>
        <taxon>Bacillota</taxon>
        <taxon>Bacilli</taxon>
        <taxon>Lactobacillales</taxon>
        <taxon>Lactobacillaceae</taxon>
        <taxon>Lapidilactobacillus</taxon>
    </lineage>
</organism>
<gene>
    <name evidence="2" type="ORF">FC15_GL000693</name>
</gene>
<sequence>MKLWNARLTSIIFEIAAMQVPKTVFNLINTMAYLLVGLEINLLATGKHALRQPLQLLLTYLLMWFFLSGFDSTVLWVSGAANYLWPTVIILAFFMPYRFNYHV</sequence>
<protein>
    <submittedName>
        <fullName evidence="2">Uncharacterized protein</fullName>
    </submittedName>
</protein>
<keyword evidence="1" id="KW-0472">Membrane</keyword>
<evidence type="ECO:0000256" key="1">
    <source>
        <dbReference type="SAM" id="Phobius"/>
    </source>
</evidence>
<name>A0A0R1VYU1_9LACO</name>
<dbReference type="EMBL" id="AZFX01000094">
    <property type="protein sequence ID" value="KRM08022.1"/>
    <property type="molecule type" value="Genomic_DNA"/>
</dbReference>
<feature type="transmembrane region" description="Helical" evidence="1">
    <location>
        <begin position="83"/>
        <end position="101"/>
    </location>
</feature>
<accession>A0A0R1VYU1</accession>
<dbReference type="PATRIC" id="fig|1423735.3.peg.727"/>
<dbReference type="AlphaFoldDB" id="A0A0R1VYU1"/>
<dbReference type="OrthoDB" id="1661582at2"/>
<evidence type="ECO:0000313" key="2">
    <source>
        <dbReference type="EMBL" id="KRM08022.1"/>
    </source>
</evidence>
<dbReference type="STRING" id="1423735.FC15_GL000693"/>
<feature type="transmembrane region" description="Helical" evidence="1">
    <location>
        <begin position="24"/>
        <end position="44"/>
    </location>
</feature>